<gene>
    <name evidence="1" type="ORF">D8674_003544</name>
</gene>
<dbReference type="OrthoDB" id="1162006at2759"/>
<comment type="caution">
    <text evidence="1">The sequence shown here is derived from an EMBL/GenBank/DDBJ whole genome shotgun (WGS) entry which is preliminary data.</text>
</comment>
<reference evidence="2" key="2">
    <citation type="submission" date="2019-10" db="EMBL/GenBank/DDBJ databases">
        <title>A de novo genome assembly of a pear dwarfing rootstock.</title>
        <authorList>
            <person name="Wang F."/>
            <person name="Wang J."/>
            <person name="Li S."/>
            <person name="Zhang Y."/>
            <person name="Fang M."/>
            <person name="Ma L."/>
            <person name="Zhao Y."/>
            <person name="Jiang S."/>
        </authorList>
    </citation>
    <scope>NUCLEOTIDE SEQUENCE [LARGE SCALE GENOMIC DNA]</scope>
</reference>
<dbReference type="Proteomes" id="UP000327157">
    <property type="component" value="Chromosome 10"/>
</dbReference>
<dbReference type="AlphaFoldDB" id="A0A5N5FHD9"/>
<organism evidence="1 2">
    <name type="scientific">Pyrus ussuriensis x Pyrus communis</name>
    <dbReference type="NCBI Taxonomy" id="2448454"/>
    <lineage>
        <taxon>Eukaryota</taxon>
        <taxon>Viridiplantae</taxon>
        <taxon>Streptophyta</taxon>
        <taxon>Embryophyta</taxon>
        <taxon>Tracheophyta</taxon>
        <taxon>Spermatophyta</taxon>
        <taxon>Magnoliopsida</taxon>
        <taxon>eudicotyledons</taxon>
        <taxon>Gunneridae</taxon>
        <taxon>Pentapetalae</taxon>
        <taxon>rosids</taxon>
        <taxon>fabids</taxon>
        <taxon>Rosales</taxon>
        <taxon>Rosaceae</taxon>
        <taxon>Amygdaloideae</taxon>
        <taxon>Maleae</taxon>
        <taxon>Pyrus</taxon>
    </lineage>
</organism>
<dbReference type="EMBL" id="SMOL01000695">
    <property type="protein sequence ID" value="KAB2602539.1"/>
    <property type="molecule type" value="Genomic_DNA"/>
</dbReference>
<name>A0A5N5FHD9_9ROSA</name>
<accession>A0A5N5FHD9</accession>
<evidence type="ECO:0000313" key="1">
    <source>
        <dbReference type="EMBL" id="KAB2602539.1"/>
    </source>
</evidence>
<reference evidence="1 2" key="3">
    <citation type="submission" date="2019-11" db="EMBL/GenBank/DDBJ databases">
        <title>A de novo genome assembly of a pear dwarfing rootstock.</title>
        <authorList>
            <person name="Wang F."/>
            <person name="Wang J."/>
            <person name="Li S."/>
            <person name="Zhang Y."/>
            <person name="Fang M."/>
            <person name="Ma L."/>
            <person name="Zhao Y."/>
            <person name="Jiang S."/>
        </authorList>
    </citation>
    <scope>NUCLEOTIDE SEQUENCE [LARGE SCALE GENOMIC DNA]</scope>
    <source>
        <strain evidence="1">S2</strain>
        <tissue evidence="1">Leaf</tissue>
    </source>
</reference>
<keyword evidence="2" id="KW-1185">Reference proteome</keyword>
<proteinExistence type="predicted"/>
<reference evidence="1 2" key="1">
    <citation type="submission" date="2019-09" db="EMBL/GenBank/DDBJ databases">
        <authorList>
            <person name="Ou C."/>
        </authorList>
    </citation>
    <scope>NUCLEOTIDE SEQUENCE [LARGE SCALE GENOMIC DNA]</scope>
    <source>
        <strain evidence="1">S2</strain>
        <tissue evidence="1">Leaf</tissue>
    </source>
</reference>
<sequence length="85" mass="9746">MAAVVMRPAKAEQFDFLQLRQQLKDRIRMKKSRGSDAAHGRSMKAFMPDIKRPASIPSVSETWYSSLLKVLDEKPFLNIIRLKAV</sequence>
<protein>
    <submittedName>
        <fullName evidence="1">Uncharacterized protein</fullName>
    </submittedName>
</protein>
<evidence type="ECO:0000313" key="2">
    <source>
        <dbReference type="Proteomes" id="UP000327157"/>
    </source>
</evidence>